<dbReference type="GO" id="GO:0005634">
    <property type="term" value="C:nucleus"/>
    <property type="evidence" value="ECO:0007669"/>
    <property type="project" value="UniProtKB-SubCell"/>
</dbReference>
<dbReference type="InterPro" id="IPR032040">
    <property type="entry name" value="ELYS-bb"/>
</dbReference>
<dbReference type="SUPFAM" id="SSF50978">
    <property type="entry name" value="WD40 repeat-like"/>
    <property type="match status" value="1"/>
</dbReference>
<dbReference type="CTD" id="25909"/>
<proteinExistence type="predicted"/>
<feature type="compositionally biased region" description="Basic and acidic residues" evidence="3">
    <location>
        <begin position="1255"/>
        <end position="1273"/>
    </location>
</feature>
<dbReference type="Gene3D" id="2.130.10.10">
    <property type="entry name" value="YVTN repeat-like/Quinoprotein amine dehydrogenase"/>
    <property type="match status" value="1"/>
</dbReference>
<feature type="compositionally biased region" description="Polar residues" evidence="3">
    <location>
        <begin position="1411"/>
        <end position="1430"/>
    </location>
</feature>
<feature type="region of interest" description="Disordered" evidence="3">
    <location>
        <begin position="1693"/>
        <end position="1960"/>
    </location>
</feature>
<feature type="region of interest" description="Disordered" evidence="3">
    <location>
        <begin position="1248"/>
        <end position="1350"/>
    </location>
</feature>
<feature type="compositionally biased region" description="Polar residues" evidence="3">
    <location>
        <begin position="1559"/>
        <end position="1570"/>
    </location>
</feature>
<sequence>MAQPMNAHWTSSVQPLCTPSLTALQGIVSTGRPCLFGGCASGGHWSWLARNSVLEVVDNVTGNRRSAFQFGRAIGANDVQITCIKEYRYKDATSLIVGLKTGSSDGMLCIFDPRTSKVVLAVDIPQGVTSVEPVTSEGGLKAPNFALGDHLRLFFGIIAVGTEGGHTYLLDVRVDDGDCCDEVTARGSKVISPRSTDVGTIREKATRKGEHVCLHLDEDSHSFRSFNFRKPDHSVLKSFYPSEVSVTSLSYLKQTGSLVIGFSFGCFQLWELSVPVLEYSSTISTQPSPVTHFAYQEPEDDPENFGYLWVGRGPQATDVDQDVPTNLHLFQLMYTKKEVHDNYGHLYKELISCEARFLHSLTVDPFNVVNQASEGSRIISCFPLAREIAPGAIKQEDSTCDEEGDHLDIGLAVFVWEARSDPADGPETSSCFLGLFDLNRWYHAQMPKAVRMLPGKQGCSFFAFYSLDSILQAASPDFLTDLHVNPASVVPYVSSHVPAPELHFQPSALSFDVVCLMEAGLVSAKFLGQQKQVLADLCQQGPPALREPKFFFTRCWLAGLLPKKYTSDQGPANATAQDQREALLTVAVEHNMVNFVIQCINSWTHGDFPSGCNLRTILDWAWGLVTSIKQSIDHICVPFYNGEGTHVDDRNRRLLDQNAVRLGHMITIIQSLLDQSATTTEQGLKDLETKCNVVTLIHQHLKAVIWFVRSGLLPECLDERDLLEGQFYYPAASLRKIYARRRLQLQKMCLNTSSESNILMIDGLVAEIGSKLTALWDRKEEGGTGLYPPPSFHALLDMYLVDTVPVVTKHCIVGYFLMDVLHVSPLPSTQKEELGRRIDKFFQSFSLPLGVIKLLHGFSLLDRREFDNAIDMLLDPTTTLELAPWQHRHIIKALLYQGESKKALQYVRTARPPLTTRDDVKLYLTVLLANGLTAEAFHFQRQYRDEANTEELLTHLILGSQQTKTVDQLLKLPFDDEEEATLERYLQESTEPNSQELLVMHFLQRARYVEAVRLNEKLKQEGLMADMDPAARERATARNAIVESYARLLPPVQRRLAFGPETSTKRTTLIRREISRPKPLSAVINPAKTSKVLSNAMLINAVLERIAEARVQTKQEETPIKMSVAEELEDDLPSMEPFVGTPITPRAKSRFGEMSSVIYPEVTGRDISPWKRQPSPTKTRPYLQTLAGDTSIRVTEKFASISKAPANYTSASALSLLQTPSVTRTPSKVRNDGTPSTRSIPSILKVRSTSQRITTEVREDKSKKNVSRTKFEIDLPTPPSLTKSAYAKPSEHQSDKPPGLPKRISFADDTKARTPSPVAVKIEPSPMDTEASFDTPPPVESPSVYPSLNDLMSQPSVQASLTLAQPSPPLGKPSPLSGQASPPMGQASPPLEQSSTSPEQSTTSDQPTPPGLQSLTQQSADFPNAATTQGGFDVSLDVSPSVRTSPPTEKFEITSGTGMLVDDEITFNFGTLKNLEGEMDMEDLATTEEESPEKSQYQMSFAADFNVEDEDVGEMADEQEDLEDAEEEQEDEELRPLTKSDLIPSPRPPLRRMAPDTATPRSIPTTSHFTPSLLLLRQPSPSPPLTQKEEDDFVTPQQTPEKPDAGMEFPSPSPPLPTTEEGRESLSNFSEDAGEDSEEKLGAESVEIQTSPMDLIASTEHQEMSVQTTPGLALRQGGATPVRVPFEASLVSSLLQQEPMTPPTSGEETAAESSSSEQVASQDEGQTVPGTQPSEEMDVAMETLEAEEVQIKKEPVQKKRGRKSTQSTPALSFIFSPPHTRSRTGTRRHTQKIIQEVMTPLARPMTQTPLLPTVGPTPSLDLTSSSIGGSAQSRGATPSSAPGTTRRGRRSHTPKLDTSETTGSTRVTRRSVTPVVKSEQKAKSAELGGPVTRSRRSLVTPHQSPTNSPVALLSPLEEDMDTTQTTKPSRPKRVVRIAPHSMTLRTPQERKTRSRNIKLW</sequence>
<dbReference type="PANTHER" id="PTHR21583:SF8">
    <property type="entry name" value="PROTEIN ELYS"/>
    <property type="match status" value="1"/>
</dbReference>
<feature type="compositionally biased region" description="Polar residues" evidence="3">
    <location>
        <begin position="1900"/>
        <end position="1909"/>
    </location>
</feature>
<evidence type="ECO:0000313" key="7">
    <source>
        <dbReference type="RefSeq" id="XP_022090036.1"/>
    </source>
</evidence>
<dbReference type="OrthoDB" id="20729at2759"/>
<evidence type="ECO:0000259" key="4">
    <source>
        <dbReference type="Pfam" id="PF13934"/>
    </source>
</evidence>
<feature type="compositionally biased region" description="Polar residues" evidence="3">
    <location>
        <begin position="1820"/>
        <end position="1843"/>
    </location>
</feature>
<feature type="compositionally biased region" description="Polar residues" evidence="3">
    <location>
        <begin position="1723"/>
        <end position="1734"/>
    </location>
</feature>
<feature type="compositionally biased region" description="Acidic residues" evidence="3">
    <location>
        <begin position="1509"/>
        <end position="1533"/>
    </location>
</feature>
<name>A0A8B7YBW1_ACAPL</name>
<keyword evidence="6" id="KW-1185">Reference proteome</keyword>
<evidence type="ECO:0000313" key="6">
    <source>
        <dbReference type="Proteomes" id="UP000694845"/>
    </source>
</evidence>
<feature type="compositionally biased region" description="Acidic residues" evidence="3">
    <location>
        <begin position="1735"/>
        <end position="1748"/>
    </location>
</feature>
<feature type="region of interest" description="Disordered" evidence="3">
    <location>
        <begin position="1222"/>
        <end position="1241"/>
    </location>
</feature>
<dbReference type="InterPro" id="IPR015943">
    <property type="entry name" value="WD40/YVTN_repeat-like_dom_sf"/>
</dbReference>
<comment type="subcellular location">
    <subcellularLocation>
        <location evidence="1">Nucleus</location>
    </subcellularLocation>
</comment>
<feature type="region of interest" description="Disordered" evidence="3">
    <location>
        <begin position="1362"/>
        <end position="1456"/>
    </location>
</feature>
<feature type="compositionally biased region" description="Low complexity" evidence="3">
    <location>
        <begin position="1705"/>
        <end position="1721"/>
    </location>
</feature>
<accession>A0A8B7YBW1</accession>
<dbReference type="InterPro" id="IPR036322">
    <property type="entry name" value="WD40_repeat_dom_sf"/>
</dbReference>
<organism evidence="6 8">
    <name type="scientific">Acanthaster planci</name>
    <name type="common">Crown-of-thorns starfish</name>
    <dbReference type="NCBI Taxonomy" id="133434"/>
    <lineage>
        <taxon>Eukaryota</taxon>
        <taxon>Metazoa</taxon>
        <taxon>Echinodermata</taxon>
        <taxon>Eleutherozoa</taxon>
        <taxon>Asterozoa</taxon>
        <taxon>Asteroidea</taxon>
        <taxon>Valvatacea</taxon>
        <taxon>Valvatida</taxon>
        <taxon>Acanthasteridae</taxon>
        <taxon>Acanthaster</taxon>
    </lineage>
</organism>
<feature type="compositionally biased region" description="Low complexity" evidence="3">
    <location>
        <begin position="1859"/>
        <end position="1877"/>
    </location>
</feature>
<protein>
    <submittedName>
        <fullName evidence="7 8">Protein ELYS-like</fullName>
    </submittedName>
</protein>
<dbReference type="RefSeq" id="XP_022090037.1">
    <property type="nucleotide sequence ID" value="XM_022234345.1"/>
</dbReference>
<evidence type="ECO:0000256" key="3">
    <source>
        <dbReference type="SAM" id="MobiDB-lite"/>
    </source>
</evidence>
<dbReference type="RefSeq" id="XP_022090036.1">
    <property type="nucleotide sequence ID" value="XM_022234344.1"/>
</dbReference>
<gene>
    <name evidence="7 8" type="primary">LOC110978962</name>
</gene>
<feature type="compositionally biased region" description="Basic residues" evidence="3">
    <location>
        <begin position="1780"/>
        <end position="1791"/>
    </location>
</feature>
<keyword evidence="2" id="KW-0539">Nucleus</keyword>
<dbReference type="KEGG" id="aplc:110978962"/>
<dbReference type="OMA" id="KWNHDCL"/>
<dbReference type="PANTHER" id="PTHR21583">
    <property type="entry name" value="ELYS PROTEIN"/>
    <property type="match status" value="1"/>
</dbReference>
<dbReference type="GeneID" id="110978962"/>
<evidence type="ECO:0000256" key="2">
    <source>
        <dbReference type="ARBA" id="ARBA00023242"/>
    </source>
</evidence>
<evidence type="ECO:0000259" key="5">
    <source>
        <dbReference type="Pfam" id="PF16687"/>
    </source>
</evidence>
<evidence type="ECO:0000313" key="8">
    <source>
        <dbReference type="RefSeq" id="XP_022090037.1"/>
    </source>
</evidence>
<dbReference type="InterPro" id="IPR052620">
    <property type="entry name" value="ELYS/MEL-28_NucAsmblyFactor"/>
</dbReference>
<evidence type="ECO:0000256" key="1">
    <source>
        <dbReference type="ARBA" id="ARBA00004123"/>
    </source>
</evidence>
<dbReference type="Pfam" id="PF13934">
    <property type="entry name" value="ELYS"/>
    <property type="match status" value="1"/>
</dbReference>
<feature type="domain" description="ELYS beta-propeller" evidence="5">
    <location>
        <begin position="44"/>
        <end position="522"/>
    </location>
</feature>
<feature type="compositionally biased region" description="Low complexity" evidence="3">
    <location>
        <begin position="1388"/>
        <end position="1406"/>
    </location>
</feature>
<feature type="region of interest" description="Disordered" evidence="3">
    <location>
        <begin position="1509"/>
        <end position="1678"/>
    </location>
</feature>
<dbReference type="Pfam" id="PF16687">
    <property type="entry name" value="ELYS-bb"/>
    <property type="match status" value="1"/>
</dbReference>
<reference evidence="7 8" key="1">
    <citation type="submission" date="2025-04" db="UniProtKB">
        <authorList>
            <consortium name="RefSeq"/>
        </authorList>
    </citation>
    <scope>IDENTIFICATION</scope>
</reference>
<dbReference type="Proteomes" id="UP000694845">
    <property type="component" value="Unplaced"/>
</dbReference>
<feature type="compositionally biased region" description="Polar residues" evidence="3">
    <location>
        <begin position="1222"/>
        <end position="1240"/>
    </location>
</feature>
<dbReference type="InterPro" id="IPR025151">
    <property type="entry name" value="ELYS_dom"/>
</dbReference>
<feature type="domain" description="ELYS-like" evidence="4">
    <location>
        <begin position="759"/>
        <end position="988"/>
    </location>
</feature>